<dbReference type="Gene3D" id="3.60.21.10">
    <property type="match status" value="1"/>
</dbReference>
<dbReference type="Proteomes" id="UP000078284">
    <property type="component" value="Unassembled WGS sequence"/>
</dbReference>
<dbReference type="CDD" id="cd00840">
    <property type="entry name" value="MPP_Mre11_N"/>
    <property type="match status" value="1"/>
</dbReference>
<accession>A0A178U787</accession>
<dbReference type="PANTHER" id="PTHR30337:SF7">
    <property type="entry name" value="PHOSPHOESTERASE"/>
    <property type="match status" value="1"/>
</dbReference>
<keyword evidence="1" id="KW-0328">Glycosyltransferase</keyword>
<name>A0A178U787_ARATH</name>
<dbReference type="PANTHER" id="PTHR30337">
    <property type="entry name" value="COMPONENT OF ATP-DEPENDENT DSDNA EXONUCLEASE"/>
    <property type="match status" value="1"/>
</dbReference>
<dbReference type="InterPro" id="IPR050535">
    <property type="entry name" value="DNA_Repair-Maintenance_Comp"/>
</dbReference>
<gene>
    <name evidence="6" type="ORF">AXX17_ATUG04340</name>
</gene>
<evidence type="ECO:0000259" key="5">
    <source>
        <dbReference type="Pfam" id="PF13439"/>
    </source>
</evidence>
<organism evidence="6 7">
    <name type="scientific">Arabidopsis thaliana</name>
    <name type="common">Mouse-ear cress</name>
    <dbReference type="NCBI Taxonomy" id="3702"/>
    <lineage>
        <taxon>Eukaryota</taxon>
        <taxon>Viridiplantae</taxon>
        <taxon>Streptophyta</taxon>
        <taxon>Embryophyta</taxon>
        <taxon>Tracheophyta</taxon>
        <taxon>Spermatophyta</taxon>
        <taxon>Magnoliopsida</taxon>
        <taxon>eudicotyledons</taxon>
        <taxon>Gunneridae</taxon>
        <taxon>Pentapetalae</taxon>
        <taxon>rosids</taxon>
        <taxon>malvids</taxon>
        <taxon>Brassicales</taxon>
        <taxon>Brassicaceae</taxon>
        <taxon>Camelineae</taxon>
        <taxon>Arabidopsis</taxon>
    </lineage>
</organism>
<dbReference type="SUPFAM" id="SSF56300">
    <property type="entry name" value="Metallo-dependent phosphatases"/>
    <property type="match status" value="1"/>
</dbReference>
<feature type="domain" description="Glycosyl transferase family 1" evidence="4">
    <location>
        <begin position="190"/>
        <end position="350"/>
    </location>
</feature>
<dbReference type="GO" id="GO:0016757">
    <property type="term" value="F:glycosyltransferase activity"/>
    <property type="evidence" value="ECO:0007669"/>
    <property type="project" value="UniProtKB-KW"/>
</dbReference>
<dbReference type="Pfam" id="PF00534">
    <property type="entry name" value="Glycos_transf_1"/>
    <property type="match status" value="1"/>
</dbReference>
<evidence type="ECO:0000313" key="6">
    <source>
        <dbReference type="EMBL" id="OAO89114.1"/>
    </source>
</evidence>
<keyword evidence="1" id="KW-0808">Transferase</keyword>
<evidence type="ECO:0000256" key="2">
    <source>
        <dbReference type="ARBA" id="ARBA00022801"/>
    </source>
</evidence>
<proteinExistence type="predicted"/>
<dbReference type="Pfam" id="PF00149">
    <property type="entry name" value="Metallophos"/>
    <property type="match status" value="1"/>
</dbReference>
<evidence type="ECO:0000259" key="4">
    <source>
        <dbReference type="Pfam" id="PF00534"/>
    </source>
</evidence>
<evidence type="ECO:0000259" key="3">
    <source>
        <dbReference type="Pfam" id="PF00149"/>
    </source>
</evidence>
<protein>
    <submittedName>
        <fullName evidence="6">Uncharacterized protein</fullName>
    </submittedName>
</protein>
<dbReference type="InterPro" id="IPR001296">
    <property type="entry name" value="Glyco_trans_1"/>
</dbReference>
<feature type="domain" description="Glycosyltransferase subfamily 4-like N-terminal" evidence="5">
    <location>
        <begin position="14"/>
        <end position="188"/>
    </location>
</feature>
<evidence type="ECO:0000256" key="1">
    <source>
        <dbReference type="ARBA" id="ARBA00022676"/>
    </source>
</evidence>
<dbReference type="EMBL" id="LUHQ01000024">
    <property type="protein sequence ID" value="OAO89114.1"/>
    <property type="molecule type" value="Genomic_DNA"/>
</dbReference>
<dbReference type="Pfam" id="PF13439">
    <property type="entry name" value="Glyco_transf_4"/>
    <property type="match status" value="1"/>
</dbReference>
<dbReference type="SUPFAM" id="SSF53756">
    <property type="entry name" value="UDP-Glycosyltransferase/glycogen phosphorylase"/>
    <property type="match status" value="1"/>
</dbReference>
<feature type="domain" description="Calcineurin-like phosphoesterase" evidence="3">
    <location>
        <begin position="387"/>
        <end position="585"/>
    </location>
</feature>
<dbReference type="Gene3D" id="3.40.50.2000">
    <property type="entry name" value="Glycogen Phosphorylase B"/>
    <property type="match status" value="2"/>
</dbReference>
<dbReference type="CDD" id="cd03801">
    <property type="entry name" value="GT4_PimA-like"/>
    <property type="match status" value="1"/>
</dbReference>
<sequence length="715" mass="81154">MNILQALFFPPEQPGGVSSMVPYIGERFRKIGWSMELFSIPRRVRNKGSEPFEFETFDWRDYAGNPVVDKYIRTIQDYIWWTKLRLKGNGQYDLIHAHHPVAALAMRHVYPDTPLLMTVHSSYERELILNRRIKEGSTEHRFLTKIYGELERKSDRLLTVSNSFASYMSPYVEQPEEIGIIPNGYDERRFKPIPHENEVAQLVTVCRLVPAKGLDVLLEACALLRKSGRKFVLHIIGDGPIRPELEELAIQLGIYEETIFYGYMLHPEEMLPFFDIFVLPSRAEAFGSVFAEAALCLLSLVGTNVGGIAEQIEDGSNGLLVPAEDPAALAEALDKLITDPHYRYELARAAWNKAKKTYSLNRVIQELKKIYVSMGPDLALLMSGTFTFMHAADLHLDSPFRGLAGVPAVVRDRLRESTFEALAAIVETARRERLDFIVIAGDLYDKADRSLRAQLRMQQAMSKLAEDNIQVFVVHGNHDPADGWQAELEWPNTVHVFGSEQPEWMPAYTREGELAAHVYGMSYASASVRDNLAAMYRKQEGAPFHLALLHANVDGQANYDNYAPCKLSDLRSASFDYWALGHIHDRRVLSEYPHVVYPGNIQGRSVKETGSRGVYVVRVCEEGRIEMSYRDVASVIWEELAVSIEGAEREQDLKHRLLDAVESVRASSGGRPVVLRLRLEGSGVLHERLMDEHAGEVWLEELREWIGSPEDEEQW</sequence>
<feature type="non-terminal residue" evidence="6">
    <location>
        <position position="1"/>
    </location>
</feature>
<dbReference type="GO" id="GO:0016787">
    <property type="term" value="F:hydrolase activity"/>
    <property type="evidence" value="ECO:0007669"/>
    <property type="project" value="UniProtKB-KW"/>
</dbReference>
<dbReference type="InterPro" id="IPR041796">
    <property type="entry name" value="Mre11_N"/>
</dbReference>
<dbReference type="AlphaFoldDB" id="A0A178U787"/>
<comment type="caution">
    <text evidence="6">The sequence shown here is derived from an EMBL/GenBank/DDBJ whole genome shotgun (WGS) entry which is preliminary data.</text>
</comment>
<keyword evidence="2" id="KW-0378">Hydrolase</keyword>
<dbReference type="InterPro" id="IPR028098">
    <property type="entry name" value="Glyco_trans_4-like_N"/>
</dbReference>
<dbReference type="InterPro" id="IPR029052">
    <property type="entry name" value="Metallo-depent_PP-like"/>
</dbReference>
<evidence type="ECO:0000313" key="7">
    <source>
        <dbReference type="Proteomes" id="UP000078284"/>
    </source>
</evidence>
<reference evidence="7" key="1">
    <citation type="journal article" date="2016" name="Proc. Natl. Acad. Sci. U.S.A.">
        <title>Chromosome-level assembly of Arabidopsis thaliana Ler reveals the extent of translocation and inversion polymorphisms.</title>
        <authorList>
            <person name="Zapata L."/>
            <person name="Ding J."/>
            <person name="Willing E.M."/>
            <person name="Hartwig B."/>
            <person name="Bezdan D."/>
            <person name="Jiao W.B."/>
            <person name="Patel V."/>
            <person name="Velikkakam James G."/>
            <person name="Koornneef M."/>
            <person name="Ossowski S."/>
            <person name="Schneeberger K."/>
        </authorList>
    </citation>
    <scope>NUCLEOTIDE SEQUENCE [LARGE SCALE GENOMIC DNA]</scope>
    <source>
        <strain evidence="7">cv. Landsberg erecta</strain>
    </source>
</reference>
<dbReference type="InterPro" id="IPR004843">
    <property type="entry name" value="Calcineurin-like_PHP"/>
</dbReference>